<dbReference type="AlphaFoldDB" id="A0AA88GG82"/>
<proteinExistence type="predicted"/>
<dbReference type="PANTHER" id="PTHR47026:SF2">
    <property type="entry name" value="FLAGELLAR ASSOCIATED PROTEIN"/>
    <property type="match status" value="1"/>
</dbReference>
<evidence type="ECO:0000313" key="3">
    <source>
        <dbReference type="Proteomes" id="UP000816034"/>
    </source>
</evidence>
<dbReference type="PANTHER" id="PTHR47026">
    <property type="entry name" value="PIGMENTOSA GTPASE REGULATOR-LIKE PROTEIN, PUTATIVE-RELATED"/>
    <property type="match status" value="1"/>
</dbReference>
<feature type="compositionally biased region" description="Polar residues" evidence="1">
    <location>
        <begin position="1"/>
        <end position="17"/>
    </location>
</feature>
<reference evidence="2 3" key="1">
    <citation type="journal article" date="2018" name="BMC Genomics">
        <title>The genome of Naegleria lovaniensis, the basis for a comparative approach to unravel pathogenicity factors of the human pathogenic amoeba N. fowleri.</title>
        <authorList>
            <person name="Liechti N."/>
            <person name="Schurch N."/>
            <person name="Bruggmann R."/>
            <person name="Wittwer M."/>
        </authorList>
    </citation>
    <scope>NUCLEOTIDE SEQUENCE [LARGE SCALE GENOMIC DNA]</scope>
    <source>
        <strain evidence="2 3">ATCC 30569</strain>
    </source>
</reference>
<dbReference type="GeneID" id="68101049"/>
<keyword evidence="3" id="KW-1185">Reference proteome</keyword>
<sequence length="494" mass="57083">MQQPLLSCTSNGSSYAQESVMKEDPERSNMQGWMANIENDPSLWNDHQEIADIISNKVSMNDLEMSEEERIEKLKKEIALLSGSIRDQELKAKAISQSPGSVPYGNNKAFNTSDGLIIASLTTSGSVSSPRLFKNSLDTSSSTLTVDDLADSPFVKDSSLSPQKKGSQSSEVDKSYQYYLFTKNQLSLAVEELEEQRLVLEEEGYFTQAEQVHEKIKEIYKKEASKIEMSFVNVVNALKLELVSIMSKEMDAFEQVWKQKTSQFEAQAKDLLGNTAQRQNAELKQTEQVMRQQMHIHKPKFSKTVLEQRARVLTLVRTKNYKQAETLKNQLIPLELKEIEKFERHQEEKLKKKLSYVESRHKMEMDVLHQRIMSGRRELENIKRKELTAVTQQQTVIIQEFENKHRKALSQIKQFISKLEGIVSTKRRTVCNFFDTLPREIETFKTTYSNLLEQLKEDFKRNYPLEGSSQPQQEQPNRSSVESKWLIVENNFDQ</sequence>
<dbReference type="Proteomes" id="UP000816034">
    <property type="component" value="Unassembled WGS sequence"/>
</dbReference>
<accession>A0AA88GG82</accession>
<feature type="compositionally biased region" description="Polar residues" evidence="1">
    <location>
        <begin position="467"/>
        <end position="482"/>
    </location>
</feature>
<comment type="caution">
    <text evidence="2">The sequence shown here is derived from an EMBL/GenBank/DDBJ whole genome shotgun (WGS) entry which is preliminary data.</text>
</comment>
<name>A0AA88GG82_NAELO</name>
<gene>
    <name evidence="2" type="ORF">C9374_008595</name>
</gene>
<evidence type="ECO:0000256" key="1">
    <source>
        <dbReference type="SAM" id="MobiDB-lite"/>
    </source>
</evidence>
<evidence type="ECO:0000313" key="2">
    <source>
        <dbReference type="EMBL" id="KAG2377973.1"/>
    </source>
</evidence>
<dbReference type="RefSeq" id="XP_044545235.1">
    <property type="nucleotide sequence ID" value="XM_044698688.1"/>
</dbReference>
<dbReference type="EMBL" id="PYSW02000035">
    <property type="protein sequence ID" value="KAG2377973.1"/>
    <property type="molecule type" value="Genomic_DNA"/>
</dbReference>
<protein>
    <submittedName>
        <fullName evidence="2">Uncharacterized protein</fullName>
    </submittedName>
</protein>
<feature type="region of interest" description="Disordered" evidence="1">
    <location>
        <begin position="463"/>
        <end position="494"/>
    </location>
</feature>
<organism evidence="2 3">
    <name type="scientific">Naegleria lovaniensis</name>
    <name type="common">Amoeba</name>
    <dbReference type="NCBI Taxonomy" id="51637"/>
    <lineage>
        <taxon>Eukaryota</taxon>
        <taxon>Discoba</taxon>
        <taxon>Heterolobosea</taxon>
        <taxon>Tetramitia</taxon>
        <taxon>Eutetramitia</taxon>
        <taxon>Vahlkampfiidae</taxon>
        <taxon>Naegleria</taxon>
    </lineage>
</organism>
<feature type="region of interest" description="Disordered" evidence="1">
    <location>
        <begin position="1"/>
        <end position="27"/>
    </location>
</feature>